<accession>A0A238W2L1</accession>
<dbReference type="SUPFAM" id="SSF111384">
    <property type="entry name" value="OmpH-like"/>
    <property type="match status" value="1"/>
</dbReference>
<name>A0A238W2L1_9RHOB</name>
<evidence type="ECO:0000313" key="2">
    <source>
        <dbReference type="EMBL" id="SNR39949.1"/>
    </source>
</evidence>
<sequence>MPPLAFCARFALVLSLLALPVAAMAQGRPINTPLVIGEAASPILTLESDRLFAESAFGRRIQTELEAARNALVAENQRITAELTEEEQNLTDRRGGMDPAAFRVLADAFDEKVQRFRDEQDEKARTLDSRNEEARRVFILAARPEISALLRETGAALIVERRIVIVSADAVDITDMAVERIDAAIGDGAGLLELEP</sequence>
<dbReference type="RefSeq" id="WP_089269600.1">
    <property type="nucleotide sequence ID" value="NZ_FZNN01000004.1"/>
</dbReference>
<dbReference type="EMBL" id="FZNN01000004">
    <property type="protein sequence ID" value="SNR39949.1"/>
    <property type="molecule type" value="Genomic_DNA"/>
</dbReference>
<dbReference type="GO" id="GO:0051082">
    <property type="term" value="F:unfolded protein binding"/>
    <property type="evidence" value="ECO:0007669"/>
    <property type="project" value="InterPro"/>
</dbReference>
<dbReference type="Gene3D" id="3.30.910.20">
    <property type="entry name" value="Skp domain"/>
    <property type="match status" value="1"/>
</dbReference>
<protein>
    <submittedName>
        <fullName evidence="2">Periplasmic chaperone for outer membrane proteins Skp</fullName>
    </submittedName>
</protein>
<keyword evidence="3" id="KW-1185">Reference proteome</keyword>
<reference evidence="2 3" key="1">
    <citation type="submission" date="2017-06" db="EMBL/GenBank/DDBJ databases">
        <authorList>
            <person name="Kim H.J."/>
            <person name="Triplett B.A."/>
        </authorList>
    </citation>
    <scope>NUCLEOTIDE SEQUENCE [LARGE SCALE GENOMIC DNA]</scope>
    <source>
        <strain evidence="2 3">DSM 29052</strain>
    </source>
</reference>
<dbReference type="OrthoDB" id="7868372at2"/>
<dbReference type="InterPro" id="IPR005632">
    <property type="entry name" value="Chaperone_Skp"/>
</dbReference>
<organism evidence="2 3">
    <name type="scientific">Puniceibacterium sediminis</name>
    <dbReference type="NCBI Taxonomy" id="1608407"/>
    <lineage>
        <taxon>Bacteria</taxon>
        <taxon>Pseudomonadati</taxon>
        <taxon>Pseudomonadota</taxon>
        <taxon>Alphaproteobacteria</taxon>
        <taxon>Rhodobacterales</taxon>
        <taxon>Paracoccaceae</taxon>
        <taxon>Puniceibacterium</taxon>
    </lineage>
</organism>
<evidence type="ECO:0000256" key="1">
    <source>
        <dbReference type="SAM" id="SignalP"/>
    </source>
</evidence>
<dbReference type="InterPro" id="IPR024930">
    <property type="entry name" value="Skp_dom_sf"/>
</dbReference>
<dbReference type="AlphaFoldDB" id="A0A238W2L1"/>
<proteinExistence type="predicted"/>
<dbReference type="Pfam" id="PF03938">
    <property type="entry name" value="OmpH"/>
    <property type="match status" value="1"/>
</dbReference>
<gene>
    <name evidence="2" type="ORF">SAMN06265370_10425</name>
</gene>
<feature type="chain" id="PRO_5012104900" evidence="1">
    <location>
        <begin position="26"/>
        <end position="196"/>
    </location>
</feature>
<evidence type="ECO:0000313" key="3">
    <source>
        <dbReference type="Proteomes" id="UP000198417"/>
    </source>
</evidence>
<feature type="signal peptide" evidence="1">
    <location>
        <begin position="1"/>
        <end position="25"/>
    </location>
</feature>
<dbReference type="Proteomes" id="UP000198417">
    <property type="component" value="Unassembled WGS sequence"/>
</dbReference>
<keyword evidence="1" id="KW-0732">Signal</keyword>
<dbReference type="SMART" id="SM00935">
    <property type="entry name" value="OmpH"/>
    <property type="match status" value="1"/>
</dbReference>